<dbReference type="Proteomes" id="UP000184147">
    <property type="component" value="Unassembled WGS sequence"/>
</dbReference>
<dbReference type="CDD" id="cd08916">
    <property type="entry name" value="TrHb3_P"/>
    <property type="match status" value="1"/>
</dbReference>
<dbReference type="InterPro" id="IPR009050">
    <property type="entry name" value="Globin-like_sf"/>
</dbReference>
<dbReference type="SUPFAM" id="SSF46458">
    <property type="entry name" value="Globin-like"/>
    <property type="match status" value="1"/>
</dbReference>
<evidence type="ECO:0000256" key="2">
    <source>
        <dbReference type="ARBA" id="ARBA00022617"/>
    </source>
</evidence>
<dbReference type="STRING" id="1124188.SAMN05444377_102100"/>
<feature type="binding site" description="proximal binding residue" evidence="5">
    <location>
        <position position="70"/>
    </location>
    <ligand>
        <name>heme</name>
        <dbReference type="ChEBI" id="CHEBI:30413"/>
    </ligand>
    <ligandPart>
        <name>Fe</name>
        <dbReference type="ChEBI" id="CHEBI:18248"/>
    </ligandPart>
</feature>
<evidence type="ECO:0000256" key="1">
    <source>
        <dbReference type="ARBA" id="ARBA00022448"/>
    </source>
</evidence>
<sequence length="127" mass="14939">MTDLQTQEDIYVIVDAFYKKLFADARISYIFTEVIPVHEKLEEHLQILVRFWSQALLGTGGYFNNLTQIHMEVDTLSALTKEHFDIWLNHFEAAINENFEGFNCERMKNMAHNLSTIMQIKIKQKRG</sequence>
<proteinExistence type="predicted"/>
<dbReference type="GO" id="GO:0020037">
    <property type="term" value="F:heme binding"/>
    <property type="evidence" value="ECO:0007669"/>
    <property type="project" value="InterPro"/>
</dbReference>
<evidence type="ECO:0000313" key="7">
    <source>
        <dbReference type="Proteomes" id="UP000184147"/>
    </source>
</evidence>
<name>A0A1M4XLK6_9FLAO</name>
<dbReference type="AlphaFoldDB" id="A0A1M4XLK6"/>
<dbReference type="EMBL" id="FQVQ01000002">
    <property type="protein sequence ID" value="SHE94487.1"/>
    <property type="molecule type" value="Genomic_DNA"/>
</dbReference>
<evidence type="ECO:0000256" key="5">
    <source>
        <dbReference type="PIRSR" id="PIRSR601486-1"/>
    </source>
</evidence>
<keyword evidence="4 5" id="KW-0408">Iron</keyword>
<dbReference type="OrthoDB" id="25954at2"/>
<evidence type="ECO:0000256" key="3">
    <source>
        <dbReference type="ARBA" id="ARBA00022723"/>
    </source>
</evidence>
<dbReference type="RefSeq" id="WP_073361395.1">
    <property type="nucleotide sequence ID" value="NZ_FQVQ01000002.1"/>
</dbReference>
<keyword evidence="7" id="KW-1185">Reference proteome</keyword>
<evidence type="ECO:0000256" key="4">
    <source>
        <dbReference type="ARBA" id="ARBA00023004"/>
    </source>
</evidence>
<keyword evidence="2 5" id="KW-0349">Heme</keyword>
<gene>
    <name evidence="6" type="ORF">SAMN05444377_102100</name>
</gene>
<protein>
    <submittedName>
        <fullName evidence="6">Hemoglobin</fullName>
    </submittedName>
</protein>
<dbReference type="InterPro" id="IPR001486">
    <property type="entry name" value="Hemoglobin_trunc"/>
</dbReference>
<accession>A0A1M4XLK6</accession>
<dbReference type="GO" id="GO:0019825">
    <property type="term" value="F:oxygen binding"/>
    <property type="evidence" value="ECO:0007669"/>
    <property type="project" value="InterPro"/>
</dbReference>
<organism evidence="6 7">
    <name type="scientific">Flavobacterium fontis</name>
    <dbReference type="NCBI Taxonomy" id="1124188"/>
    <lineage>
        <taxon>Bacteria</taxon>
        <taxon>Pseudomonadati</taxon>
        <taxon>Bacteroidota</taxon>
        <taxon>Flavobacteriia</taxon>
        <taxon>Flavobacteriales</taxon>
        <taxon>Flavobacteriaceae</taxon>
        <taxon>Flavobacterium</taxon>
    </lineage>
</organism>
<evidence type="ECO:0000313" key="6">
    <source>
        <dbReference type="EMBL" id="SHE94487.1"/>
    </source>
</evidence>
<dbReference type="Pfam" id="PF01152">
    <property type="entry name" value="Bac_globin"/>
    <property type="match status" value="1"/>
</dbReference>
<keyword evidence="1" id="KW-0813">Transport</keyword>
<keyword evidence="3 5" id="KW-0479">Metal-binding</keyword>
<dbReference type="InterPro" id="IPR012292">
    <property type="entry name" value="Globin/Proto"/>
</dbReference>
<dbReference type="Gene3D" id="1.10.490.10">
    <property type="entry name" value="Globins"/>
    <property type="match status" value="1"/>
</dbReference>
<reference evidence="6 7" key="1">
    <citation type="submission" date="2016-11" db="EMBL/GenBank/DDBJ databases">
        <authorList>
            <person name="Jaros S."/>
            <person name="Januszkiewicz K."/>
            <person name="Wedrychowicz H."/>
        </authorList>
    </citation>
    <scope>NUCLEOTIDE SEQUENCE [LARGE SCALE GENOMIC DNA]</scope>
    <source>
        <strain evidence="6 7">DSM 25660</strain>
    </source>
</reference>
<dbReference type="GO" id="GO:0046872">
    <property type="term" value="F:metal ion binding"/>
    <property type="evidence" value="ECO:0007669"/>
    <property type="project" value="UniProtKB-KW"/>
</dbReference>